<evidence type="ECO:0000256" key="2">
    <source>
        <dbReference type="ARBA" id="ARBA00009466"/>
    </source>
</evidence>
<dbReference type="Pfam" id="PF03810">
    <property type="entry name" value="IBN_N"/>
    <property type="match status" value="1"/>
</dbReference>
<dbReference type="GO" id="GO:0000055">
    <property type="term" value="P:ribosomal large subunit export from nucleus"/>
    <property type="evidence" value="ECO:0007669"/>
    <property type="project" value="TreeGrafter"/>
</dbReference>
<evidence type="ECO:0000256" key="6">
    <source>
        <dbReference type="ARBA" id="ARBA00023242"/>
    </source>
</evidence>
<accession>A0A8H5CKL4</accession>
<organism evidence="9 10">
    <name type="scientific">Collybiopsis confluens</name>
    <dbReference type="NCBI Taxonomy" id="2823264"/>
    <lineage>
        <taxon>Eukaryota</taxon>
        <taxon>Fungi</taxon>
        <taxon>Dikarya</taxon>
        <taxon>Basidiomycota</taxon>
        <taxon>Agaricomycotina</taxon>
        <taxon>Agaricomycetes</taxon>
        <taxon>Agaricomycetidae</taxon>
        <taxon>Agaricales</taxon>
        <taxon>Marasmiineae</taxon>
        <taxon>Omphalotaceae</taxon>
        <taxon>Collybiopsis</taxon>
    </lineage>
</organism>
<keyword evidence="5" id="KW-0653">Protein transport</keyword>
<keyword evidence="10" id="KW-1185">Reference proteome</keyword>
<keyword evidence="3" id="KW-0813">Transport</keyword>
<dbReference type="Pfam" id="PF18787">
    <property type="entry name" value="CRM1_repeat_3"/>
    <property type="match status" value="1"/>
</dbReference>
<evidence type="ECO:0000256" key="5">
    <source>
        <dbReference type="ARBA" id="ARBA00022927"/>
    </source>
</evidence>
<comment type="similarity">
    <text evidence="2">Belongs to the exportin family.</text>
</comment>
<dbReference type="InterPro" id="IPR011989">
    <property type="entry name" value="ARM-like"/>
</dbReference>
<dbReference type="PROSITE" id="PS50166">
    <property type="entry name" value="IMPORTIN_B_NT"/>
    <property type="match status" value="1"/>
</dbReference>
<dbReference type="Pfam" id="PF08389">
    <property type="entry name" value="Xpo1"/>
    <property type="match status" value="1"/>
</dbReference>
<dbReference type="SUPFAM" id="SSF48371">
    <property type="entry name" value="ARM repeat"/>
    <property type="match status" value="1"/>
</dbReference>
<name>A0A8H5CKL4_9AGAR</name>
<dbReference type="InterPro" id="IPR041123">
    <property type="entry name" value="CRM1_repeat"/>
</dbReference>
<dbReference type="GO" id="GO:0005737">
    <property type="term" value="C:cytoplasm"/>
    <property type="evidence" value="ECO:0007669"/>
    <property type="project" value="TreeGrafter"/>
</dbReference>
<evidence type="ECO:0000313" key="10">
    <source>
        <dbReference type="Proteomes" id="UP000518752"/>
    </source>
</evidence>
<dbReference type="OrthoDB" id="27218at2759"/>
<dbReference type="InterPro" id="IPR001494">
    <property type="entry name" value="Importin-beta_N"/>
</dbReference>
<dbReference type="InterPro" id="IPR014877">
    <property type="entry name" value="XPO1_C_dom"/>
</dbReference>
<proteinExistence type="inferred from homology"/>
<evidence type="ECO:0000256" key="7">
    <source>
        <dbReference type="ARBA" id="ARBA00073514"/>
    </source>
</evidence>
<dbReference type="GO" id="GO:0005634">
    <property type="term" value="C:nucleus"/>
    <property type="evidence" value="ECO:0007669"/>
    <property type="project" value="UniProtKB-SubCell"/>
</dbReference>
<dbReference type="Gene3D" id="1.25.10.10">
    <property type="entry name" value="Leucine-rich Repeat Variant"/>
    <property type="match status" value="1"/>
</dbReference>
<evidence type="ECO:0000256" key="4">
    <source>
        <dbReference type="ARBA" id="ARBA00022816"/>
    </source>
</evidence>
<gene>
    <name evidence="9" type="ORF">D9757_014178</name>
</gene>
<dbReference type="InterPro" id="IPR045065">
    <property type="entry name" value="XPO1/5"/>
</dbReference>
<dbReference type="GO" id="GO:0051028">
    <property type="term" value="P:mRNA transport"/>
    <property type="evidence" value="ECO:0007669"/>
    <property type="project" value="UniProtKB-KW"/>
</dbReference>
<keyword evidence="4" id="KW-0509">mRNA transport</keyword>
<keyword evidence="6" id="KW-0539">Nucleus</keyword>
<dbReference type="GO" id="GO:0000056">
    <property type="term" value="P:ribosomal small subunit export from nucleus"/>
    <property type="evidence" value="ECO:0007669"/>
    <property type="project" value="TreeGrafter"/>
</dbReference>
<dbReference type="EMBL" id="JAACJN010000448">
    <property type="protein sequence ID" value="KAF5343517.1"/>
    <property type="molecule type" value="Genomic_DNA"/>
</dbReference>
<dbReference type="Proteomes" id="UP000518752">
    <property type="component" value="Unassembled WGS sequence"/>
</dbReference>
<reference evidence="9 10" key="1">
    <citation type="journal article" date="2020" name="ISME J.">
        <title>Uncovering the hidden diversity of litter-decomposition mechanisms in mushroom-forming fungi.</title>
        <authorList>
            <person name="Floudas D."/>
            <person name="Bentzer J."/>
            <person name="Ahren D."/>
            <person name="Johansson T."/>
            <person name="Persson P."/>
            <person name="Tunlid A."/>
        </authorList>
    </citation>
    <scope>NUCLEOTIDE SEQUENCE [LARGE SCALE GENOMIC DNA]</scope>
    <source>
        <strain evidence="9 10">CBS 406.79</strain>
    </source>
</reference>
<dbReference type="AlphaFoldDB" id="A0A8H5CKL4"/>
<evidence type="ECO:0000259" key="8">
    <source>
        <dbReference type="PROSITE" id="PS50166"/>
    </source>
</evidence>
<dbReference type="Pfam" id="PF08767">
    <property type="entry name" value="CRM1_C"/>
    <property type="match status" value="1"/>
</dbReference>
<dbReference type="Pfam" id="PF18777">
    <property type="entry name" value="CRM1_repeat"/>
    <property type="match status" value="1"/>
</dbReference>
<dbReference type="InterPro" id="IPR040485">
    <property type="entry name" value="XPO1_repeat_3"/>
</dbReference>
<evidence type="ECO:0000256" key="1">
    <source>
        <dbReference type="ARBA" id="ARBA00004123"/>
    </source>
</evidence>
<evidence type="ECO:0000256" key="3">
    <source>
        <dbReference type="ARBA" id="ARBA00022448"/>
    </source>
</evidence>
<dbReference type="GO" id="GO:0006611">
    <property type="term" value="P:protein export from nucleus"/>
    <property type="evidence" value="ECO:0007669"/>
    <property type="project" value="InterPro"/>
</dbReference>
<dbReference type="GO" id="GO:0005049">
    <property type="term" value="F:nuclear export signal receptor activity"/>
    <property type="evidence" value="ECO:0007669"/>
    <property type="project" value="InterPro"/>
</dbReference>
<sequence length="1080" mass="122069">MEFQSLLDFSQELDVGLLDRIVLAFFSGVGPERQAAQTVLTQFQDHPDAWTRVPEILQKSSFPQTKYIALQILEKLVTTRWKSLPDGQRQGVRNFLIQVTIEIASDESVARKEKVYLNKLNLAMVQVLKQEWPHNWPTFISELVDSSKTSLPLCENNMILLRLLSEEIFDFSADQMTQAKAQVLKVQLSNELSLIFQLCLEVLKEVPMARVGLLRATLETLGRFLSWIPLGYVFETELLQLLVDRFLESADYRNLTLKCAAEIASLPRSDVASVPGYDLTLKMFFMSIMTTINKLIPPSTDIASAYRNASDTGQEMVMALAMFLASFFGKHLALLEEEPDHDALLNAHFYLIKISQVDEREVWKICLEYWLILLVGLYEEVVSRLPTSMGTEALAVPDLKLRKDIYAEVLTNLRLIAVGKMVKPEEVQVPLHRCLGTDLTSSYIQVLIVENEEGEVVREHLQETDTIVLYKLMRELMLYLTHLDVIDTERILTEKLERQMNKKDGTSGDEWSWGSLNTLCWAVGSISGAMDEDTEKRFLVLIIRELLSLVEQKRGKDNKAIIASNIMYIVGQYPRFLKAHWRFLKTVVNKLFEFMHEAHEGVQDMACDTYMKITKKCAKQFVVRQSEEKEPFVEEILRNIGRITVDLSPQQVHTFYEATGVAIAEAVSRGQQEKLIAGLMEMPNSAWDALMIQASVNPALLHNPESVKLLSNVLKTNVSACTSIGGEAYTVQVARIFTDMLGLYKAVSELISGIVEKEGLLMSKTPKVRQLRALKKDILKLMQTYINSVLQIEVVNENFIPPLLDAVLGDYQRQVGGDVGGDANRIALSAASREAEVLNLMSDVVRCLGSYITPQVPPILSAVLEPTLEMITQDLTEYPDHRLYFFRLLRMIILNCFPALLSIPPEGFKLFMDSTIWAVKHSARDLGDTGLHMTFDIIEAFSTGSPSVAQSFYRQYFLVIVQEIFYVLTDSEHKSGFGLQALVLARMFKIVGDGGVEVGVLEANSTPEEQSLVKDKEHVKEFFNAYCVKLLSGAFSHVHISHIQALVDGMSKNYHDINRFKTGLKDFLVQMKEYSAEVSS</sequence>
<feature type="domain" description="Importin N-terminal" evidence="8">
    <location>
        <begin position="36"/>
        <end position="102"/>
    </location>
</feature>
<dbReference type="InterPro" id="IPR013598">
    <property type="entry name" value="Exportin-1/Importin-b-like"/>
</dbReference>
<dbReference type="InterPro" id="IPR016024">
    <property type="entry name" value="ARM-type_fold"/>
</dbReference>
<dbReference type="FunFam" id="1.25.10.10:FF:001255">
    <property type="entry name" value="Exportin 1"/>
    <property type="match status" value="1"/>
</dbReference>
<dbReference type="SMART" id="SM01102">
    <property type="entry name" value="CRM1_C"/>
    <property type="match status" value="1"/>
</dbReference>
<dbReference type="PANTHER" id="PTHR11223:SF2">
    <property type="entry name" value="EXPORTIN-1"/>
    <property type="match status" value="1"/>
</dbReference>
<dbReference type="SMART" id="SM00913">
    <property type="entry name" value="IBN_N"/>
    <property type="match status" value="1"/>
</dbReference>
<comment type="subcellular location">
    <subcellularLocation>
        <location evidence="1">Nucleus</location>
    </subcellularLocation>
</comment>
<dbReference type="InterPro" id="IPR041235">
    <property type="entry name" value="Exp1_repeat_2"/>
</dbReference>
<dbReference type="Pfam" id="PF18784">
    <property type="entry name" value="CRM1_repeat_2"/>
    <property type="match status" value="1"/>
</dbReference>
<dbReference type="GO" id="GO:0031267">
    <property type="term" value="F:small GTPase binding"/>
    <property type="evidence" value="ECO:0007669"/>
    <property type="project" value="InterPro"/>
</dbReference>
<evidence type="ECO:0000313" key="9">
    <source>
        <dbReference type="EMBL" id="KAF5343517.1"/>
    </source>
</evidence>
<dbReference type="PANTHER" id="PTHR11223">
    <property type="entry name" value="EXPORTIN 1/5"/>
    <property type="match status" value="1"/>
</dbReference>
<protein>
    <recommendedName>
        <fullName evidence="7">Exportin-1</fullName>
    </recommendedName>
</protein>
<comment type="caution">
    <text evidence="9">The sequence shown here is derived from an EMBL/GenBank/DDBJ whole genome shotgun (WGS) entry which is preliminary data.</text>
</comment>